<dbReference type="RefSeq" id="WP_245765704.1">
    <property type="nucleotide sequence ID" value="NZ_FNDJ01000035.1"/>
</dbReference>
<dbReference type="STRING" id="633440.SAMN05421869_13576"/>
<sequence length="233" mass="25589">MSQQFHPTYQDPFPRTSEAFLAVADKPAAATAKAKPNHDVQPEPAKLFLMVGLPGAGKTTRAKELAAAHRALRLTPDEWMISLFDGSQPDGKRDLLEGRLIALALQALQLGTNVVLDFGLWSRDERSALRWLATSAGAACQVIYLPIDKDVQRARIAHRQATAPHATFPMSEADIDKWRKQFQAPDAAELGGGDIPGPPPGWLGWPEWAADRWPSLAHGNTSEAWRRHRPAAE</sequence>
<dbReference type="PANTHER" id="PTHR37807:SF3">
    <property type="entry name" value="OS07G0160300 PROTEIN"/>
    <property type="match status" value="1"/>
</dbReference>
<keyword evidence="1" id="KW-0418">Kinase</keyword>
<keyword evidence="2" id="KW-1185">Reference proteome</keyword>
<dbReference type="AlphaFoldDB" id="A0A1G9Q7K9"/>
<dbReference type="InterPro" id="IPR027417">
    <property type="entry name" value="P-loop_NTPase"/>
</dbReference>
<proteinExistence type="predicted"/>
<dbReference type="Pfam" id="PF13671">
    <property type="entry name" value="AAA_33"/>
    <property type="match status" value="1"/>
</dbReference>
<dbReference type="Proteomes" id="UP000199202">
    <property type="component" value="Unassembled WGS sequence"/>
</dbReference>
<dbReference type="Gene3D" id="3.40.50.300">
    <property type="entry name" value="P-loop containing nucleotide triphosphate hydrolases"/>
    <property type="match status" value="1"/>
</dbReference>
<reference evidence="1 2" key="1">
    <citation type="submission" date="2016-10" db="EMBL/GenBank/DDBJ databases">
        <authorList>
            <person name="de Groot N.N."/>
        </authorList>
    </citation>
    <scope>NUCLEOTIDE SEQUENCE [LARGE SCALE GENOMIC DNA]</scope>
    <source>
        <strain evidence="1 2">CGMCC 4.6533</strain>
    </source>
</reference>
<dbReference type="SUPFAM" id="SSF52540">
    <property type="entry name" value="P-loop containing nucleoside triphosphate hydrolases"/>
    <property type="match status" value="1"/>
</dbReference>
<evidence type="ECO:0000313" key="2">
    <source>
        <dbReference type="Proteomes" id="UP000199202"/>
    </source>
</evidence>
<gene>
    <name evidence="1" type="ORF">SAMN05421869_13576</name>
</gene>
<protein>
    <submittedName>
        <fullName evidence="1">Predicted kinase</fullName>
    </submittedName>
</protein>
<name>A0A1G9Q7K9_9ACTN</name>
<dbReference type="GO" id="GO:0016301">
    <property type="term" value="F:kinase activity"/>
    <property type="evidence" value="ECO:0007669"/>
    <property type="project" value="UniProtKB-KW"/>
</dbReference>
<dbReference type="PANTHER" id="PTHR37807">
    <property type="entry name" value="OS07G0160300 PROTEIN"/>
    <property type="match status" value="1"/>
</dbReference>
<keyword evidence="1" id="KW-0808">Transferase</keyword>
<dbReference type="EMBL" id="FNDJ01000035">
    <property type="protein sequence ID" value="SDM06930.1"/>
    <property type="molecule type" value="Genomic_DNA"/>
</dbReference>
<evidence type="ECO:0000313" key="1">
    <source>
        <dbReference type="EMBL" id="SDM06930.1"/>
    </source>
</evidence>
<accession>A0A1G9Q7K9</accession>
<organism evidence="1 2">
    <name type="scientific">Nonomuraea jiangxiensis</name>
    <dbReference type="NCBI Taxonomy" id="633440"/>
    <lineage>
        <taxon>Bacteria</taxon>
        <taxon>Bacillati</taxon>
        <taxon>Actinomycetota</taxon>
        <taxon>Actinomycetes</taxon>
        <taxon>Streptosporangiales</taxon>
        <taxon>Streptosporangiaceae</taxon>
        <taxon>Nonomuraea</taxon>
    </lineage>
</organism>